<dbReference type="InterPro" id="IPR027806">
    <property type="entry name" value="HARBI1_dom"/>
</dbReference>
<comment type="cofactor">
    <cofactor evidence="1">
        <name>a divalent metal cation</name>
        <dbReference type="ChEBI" id="CHEBI:60240"/>
    </cofactor>
</comment>
<name>A0A2T0UWY2_9ACTN</name>
<dbReference type="Pfam" id="PF13613">
    <property type="entry name" value="HTH_Tnp_4"/>
    <property type="match status" value="1"/>
</dbReference>
<evidence type="ECO:0000259" key="3">
    <source>
        <dbReference type="Pfam" id="PF13359"/>
    </source>
</evidence>
<keyword evidence="2" id="KW-0479">Metal-binding</keyword>
<dbReference type="GO" id="GO:0046872">
    <property type="term" value="F:metal ion binding"/>
    <property type="evidence" value="ECO:0007669"/>
    <property type="project" value="UniProtKB-KW"/>
</dbReference>
<keyword evidence="5" id="KW-0378">Hydrolase</keyword>
<feature type="domain" description="Transposase Helix-turn-helix" evidence="4">
    <location>
        <begin position="56"/>
        <end position="106"/>
    </location>
</feature>
<keyword evidence="6" id="KW-1185">Reference proteome</keyword>
<dbReference type="EMBL" id="PVTJ01000001">
    <property type="protein sequence ID" value="PRY62358.1"/>
    <property type="molecule type" value="Genomic_DNA"/>
</dbReference>
<keyword evidence="5" id="KW-0255">Endonuclease</keyword>
<sequence>MKKLLVERRMLLLPERPPGAPVAVQPAALPLSTATLNQVAQLIRTHRKTIGSRWRALDPGTQALLTLAYLRKGEALRDLAAGFGISAATAWRRTRETISLLAARAPGIRDALQHAKRTGAAFVILDGALIHIDRNQIDQPYYSGKHKRHGMNIQAIGDARGNLLWISGAIRGSIHDTKAARIWQIPRLLAEHGLLALGDKGYDGLDHNLVVTPFKGKGKPEWQKEYNRLHARLRGPGERMFAQLKTWAIFDQVRCDPDQITQVAKAVQVLNDYEHRSS</sequence>
<dbReference type="GO" id="GO:0004519">
    <property type="term" value="F:endonuclease activity"/>
    <property type="evidence" value="ECO:0007669"/>
    <property type="project" value="UniProtKB-KW"/>
</dbReference>
<organism evidence="5 6">
    <name type="scientific">Glycomyces artemisiae</name>
    <dbReference type="NCBI Taxonomy" id="1076443"/>
    <lineage>
        <taxon>Bacteria</taxon>
        <taxon>Bacillati</taxon>
        <taxon>Actinomycetota</taxon>
        <taxon>Actinomycetes</taxon>
        <taxon>Glycomycetales</taxon>
        <taxon>Glycomycetaceae</taxon>
        <taxon>Glycomyces</taxon>
    </lineage>
</organism>
<evidence type="ECO:0000256" key="1">
    <source>
        <dbReference type="ARBA" id="ARBA00001968"/>
    </source>
</evidence>
<keyword evidence="5" id="KW-0540">Nuclease</keyword>
<feature type="domain" description="DDE Tnp4" evidence="3">
    <location>
        <begin position="125"/>
        <end position="269"/>
    </location>
</feature>
<dbReference type="AlphaFoldDB" id="A0A2T0UWY2"/>
<dbReference type="InterPro" id="IPR027805">
    <property type="entry name" value="Transposase_HTH_dom"/>
</dbReference>
<evidence type="ECO:0000313" key="6">
    <source>
        <dbReference type="Proteomes" id="UP000238176"/>
    </source>
</evidence>
<dbReference type="Pfam" id="PF13359">
    <property type="entry name" value="DDE_Tnp_4"/>
    <property type="match status" value="1"/>
</dbReference>
<comment type="caution">
    <text evidence="5">The sequence shown here is derived from an EMBL/GenBank/DDBJ whole genome shotgun (WGS) entry which is preliminary data.</text>
</comment>
<gene>
    <name evidence="5" type="ORF">B0I28_101686</name>
</gene>
<protein>
    <submittedName>
        <fullName evidence="5">DDE superfamily endonuclease</fullName>
    </submittedName>
</protein>
<proteinExistence type="predicted"/>
<evidence type="ECO:0000259" key="4">
    <source>
        <dbReference type="Pfam" id="PF13613"/>
    </source>
</evidence>
<evidence type="ECO:0000313" key="5">
    <source>
        <dbReference type="EMBL" id="PRY62358.1"/>
    </source>
</evidence>
<evidence type="ECO:0000256" key="2">
    <source>
        <dbReference type="ARBA" id="ARBA00022723"/>
    </source>
</evidence>
<accession>A0A2T0UWY2</accession>
<dbReference type="Proteomes" id="UP000238176">
    <property type="component" value="Unassembled WGS sequence"/>
</dbReference>
<reference evidence="5 6" key="1">
    <citation type="submission" date="2018-03" db="EMBL/GenBank/DDBJ databases">
        <title>Genomic Encyclopedia of Type Strains, Phase III (KMG-III): the genomes of soil and plant-associated and newly described type strains.</title>
        <authorList>
            <person name="Whitman W."/>
        </authorList>
    </citation>
    <scope>NUCLEOTIDE SEQUENCE [LARGE SCALE GENOMIC DNA]</scope>
    <source>
        <strain evidence="5 6">CGMCC 4.7067</strain>
    </source>
</reference>